<dbReference type="GO" id="GO:0016757">
    <property type="term" value="F:glycosyltransferase activity"/>
    <property type="evidence" value="ECO:0007669"/>
    <property type="project" value="InterPro"/>
</dbReference>
<comment type="caution">
    <text evidence="3">The sequence shown here is derived from an EMBL/GenBank/DDBJ whole genome shotgun (WGS) entry which is preliminary data.</text>
</comment>
<dbReference type="InterPro" id="IPR001296">
    <property type="entry name" value="Glyco_trans_1"/>
</dbReference>
<name>A0A2N9WSA5_9NEIS</name>
<dbReference type="PANTHER" id="PTHR46401">
    <property type="entry name" value="GLYCOSYLTRANSFERASE WBBK-RELATED"/>
    <property type="match status" value="1"/>
</dbReference>
<dbReference type="Pfam" id="PF00534">
    <property type="entry name" value="Glycos_transf_1"/>
    <property type="match status" value="1"/>
</dbReference>
<dbReference type="CDD" id="cd03809">
    <property type="entry name" value="GT4_MtfB-like"/>
    <property type="match status" value="1"/>
</dbReference>
<keyword evidence="1" id="KW-0808">Transferase</keyword>
<sequence>MTGIPRVVYELATRFNANNGSMIGFFVHNEEQHKCYEVTFDNLYDNVSFIKNNKCEVNLIFKLFNKIKNSKIIKKINSRKITHSQLIANLPQHFNATAPFSKNDIIFIMGSTWDCTTKIHDLVSLKHNLDLKYVQIIYDVIPTFHPQLFGPGFASQFDSCMFESIVNADLLLCISEATKQELLKFCTITRIKSPPIKIIRCGEDYTQHSAPVIPKINLVENEPFILCLGTLEGRKNQNLLYYVVKEALYKGIDIPKIVIAGRAGWLVQDLSYILKNDNMLYDKLQYLGEVTDEEKTWLYQNCSFTIYPSVFEGWGLPVAESLYYGKPCLSSSISSMPEIGGNLVDYFSPFDTGECLRKIIEYSKPDVLAKQVEKIKLSYKPFSWDQTFKQVEGYINDL</sequence>
<protein>
    <recommendedName>
        <fullName evidence="2">Glycosyl transferase family 1 domain-containing protein</fullName>
    </recommendedName>
</protein>
<evidence type="ECO:0000256" key="1">
    <source>
        <dbReference type="ARBA" id="ARBA00022679"/>
    </source>
</evidence>
<dbReference type="AlphaFoldDB" id="A0A2N9WSA5"/>
<dbReference type="RefSeq" id="WP_180297604.1">
    <property type="nucleotide sequence ID" value="NZ_MDVB01000098.1"/>
</dbReference>
<evidence type="ECO:0000313" key="4">
    <source>
        <dbReference type="Proteomes" id="UP000231293"/>
    </source>
</evidence>
<dbReference type="SUPFAM" id="SSF53756">
    <property type="entry name" value="UDP-Glycosyltransferase/glycogen phosphorylase"/>
    <property type="match status" value="1"/>
</dbReference>
<accession>A0A2N9WSA5</accession>
<dbReference type="PANTHER" id="PTHR46401:SF2">
    <property type="entry name" value="GLYCOSYLTRANSFERASE WBBK-RELATED"/>
    <property type="match status" value="1"/>
</dbReference>
<proteinExistence type="predicted"/>
<dbReference type="Proteomes" id="UP000231293">
    <property type="component" value="Unassembled WGS sequence"/>
</dbReference>
<evidence type="ECO:0000313" key="3">
    <source>
        <dbReference type="EMBL" id="PIT13611.1"/>
    </source>
</evidence>
<feature type="domain" description="Glycosyl transferase family 1" evidence="2">
    <location>
        <begin position="215"/>
        <end position="344"/>
    </location>
</feature>
<reference evidence="3 4" key="1">
    <citation type="journal article" date="2017" name="MBio">
        <title>Type VI secretion-mediated competition in the bee gut microbiome.</title>
        <authorList>
            <person name="Steele M.I."/>
            <person name="Kwong W.K."/>
            <person name="Powell J.E."/>
            <person name="Whiteley M."/>
            <person name="Moran N.A."/>
        </authorList>
    </citation>
    <scope>NUCLEOTIDE SEQUENCE [LARGE SCALE GENOMIC DNA]</scope>
    <source>
        <strain evidence="3 4">App2-2</strain>
    </source>
</reference>
<organism evidence="3 4">
    <name type="scientific">Snodgrassella alvi</name>
    <dbReference type="NCBI Taxonomy" id="1196083"/>
    <lineage>
        <taxon>Bacteria</taxon>
        <taxon>Pseudomonadati</taxon>
        <taxon>Pseudomonadota</taxon>
        <taxon>Betaproteobacteria</taxon>
        <taxon>Neisseriales</taxon>
        <taxon>Neisseriaceae</taxon>
        <taxon>Snodgrassella</taxon>
    </lineage>
</organism>
<dbReference type="EMBL" id="MDVB01000098">
    <property type="protein sequence ID" value="PIT13611.1"/>
    <property type="molecule type" value="Genomic_DNA"/>
</dbReference>
<evidence type="ECO:0000259" key="2">
    <source>
        <dbReference type="Pfam" id="PF00534"/>
    </source>
</evidence>
<gene>
    <name evidence="3" type="ORF">BGI32_09080</name>
</gene>
<dbReference type="Gene3D" id="3.40.50.2000">
    <property type="entry name" value="Glycogen Phosphorylase B"/>
    <property type="match status" value="1"/>
</dbReference>